<comment type="similarity">
    <text evidence="4">Belongs to the R-transferase family. Bpt subfamily.</text>
</comment>
<feature type="domain" description="N-end aminoacyl transferase N-terminal" evidence="5">
    <location>
        <begin position="18"/>
        <end position="88"/>
    </location>
</feature>
<keyword evidence="1 4" id="KW-0963">Cytoplasm</keyword>
<dbReference type="EMBL" id="CP047045">
    <property type="protein sequence ID" value="QGZ95054.1"/>
    <property type="molecule type" value="Genomic_DNA"/>
</dbReference>
<keyword evidence="3 4" id="KW-0012">Acyltransferase</keyword>
<dbReference type="GO" id="GO:0008914">
    <property type="term" value="F:leucyl-tRNA--protein transferase activity"/>
    <property type="evidence" value="ECO:0007669"/>
    <property type="project" value="UniProtKB-UniRule"/>
</dbReference>
<dbReference type="PANTHER" id="PTHR21367">
    <property type="entry name" value="ARGININE-TRNA-PROTEIN TRANSFERASE 1"/>
    <property type="match status" value="1"/>
</dbReference>
<accession>A0A6I6MQU3</accession>
<evidence type="ECO:0000256" key="1">
    <source>
        <dbReference type="ARBA" id="ARBA00022490"/>
    </source>
</evidence>
<dbReference type="PANTHER" id="PTHR21367:SF1">
    <property type="entry name" value="ARGINYL-TRNA--PROTEIN TRANSFERASE 1"/>
    <property type="match status" value="1"/>
</dbReference>
<dbReference type="NCBIfam" id="NF002343">
    <property type="entry name" value="PRK01305.1-4"/>
    <property type="match status" value="1"/>
</dbReference>
<evidence type="ECO:0000256" key="3">
    <source>
        <dbReference type="ARBA" id="ARBA00023315"/>
    </source>
</evidence>
<dbReference type="NCBIfam" id="NF002346">
    <property type="entry name" value="PRK01305.2-3"/>
    <property type="match status" value="1"/>
</dbReference>
<evidence type="ECO:0000256" key="4">
    <source>
        <dbReference type="HAMAP-Rule" id="MF_00689"/>
    </source>
</evidence>
<dbReference type="SUPFAM" id="SSF55729">
    <property type="entry name" value="Acyl-CoA N-acyltransferases (Nat)"/>
    <property type="match status" value="1"/>
</dbReference>
<evidence type="ECO:0000259" key="5">
    <source>
        <dbReference type="Pfam" id="PF04376"/>
    </source>
</evidence>
<comment type="catalytic activity">
    <reaction evidence="4">
        <text>N-terminal L-glutamyl-[protein] + L-leucyl-tRNA(Leu) = N-terminal L-leucyl-L-glutamyl-[protein] + tRNA(Leu) + H(+)</text>
        <dbReference type="Rhea" id="RHEA:50412"/>
        <dbReference type="Rhea" id="RHEA-COMP:9613"/>
        <dbReference type="Rhea" id="RHEA-COMP:9622"/>
        <dbReference type="Rhea" id="RHEA-COMP:12664"/>
        <dbReference type="Rhea" id="RHEA-COMP:12668"/>
        <dbReference type="ChEBI" id="CHEBI:15378"/>
        <dbReference type="ChEBI" id="CHEBI:64721"/>
        <dbReference type="ChEBI" id="CHEBI:78442"/>
        <dbReference type="ChEBI" id="CHEBI:78494"/>
        <dbReference type="ChEBI" id="CHEBI:133041"/>
        <dbReference type="EC" id="2.3.2.29"/>
    </reaction>
</comment>
<dbReference type="RefSeq" id="WP_158765943.1">
    <property type="nucleotide sequence ID" value="NZ_CP047045.1"/>
</dbReference>
<evidence type="ECO:0000313" key="8">
    <source>
        <dbReference type="Proteomes" id="UP000431269"/>
    </source>
</evidence>
<evidence type="ECO:0000313" key="7">
    <source>
        <dbReference type="EMBL" id="QGZ95054.1"/>
    </source>
</evidence>
<feature type="domain" description="N-end rule aminoacyl transferase C-terminal" evidence="6">
    <location>
        <begin position="108"/>
        <end position="234"/>
    </location>
</feature>
<gene>
    <name evidence="4" type="primary">bpt</name>
    <name evidence="7" type="ORF">DSM104635_01894</name>
</gene>
<dbReference type="InterPro" id="IPR030700">
    <property type="entry name" value="N-end_Aminoacyl_Trfase"/>
</dbReference>
<dbReference type="InterPro" id="IPR007472">
    <property type="entry name" value="N-end_Aminoacyl_Trfase_C"/>
</dbReference>
<dbReference type="GO" id="GO:0005737">
    <property type="term" value="C:cytoplasm"/>
    <property type="evidence" value="ECO:0007669"/>
    <property type="project" value="UniProtKB-SubCell"/>
</dbReference>
<sequence>MTKPFPTKNLRFFLTAPSPCPYLPGKRERKVFTALDGLDASSLHDVLTNAGFRRSQNIAYRPSCDACEACVSARVPVERFEFTRRWRKIMTKNADLTRALRPAEATQEQFRLLRRYLNSRHAEGGMADMSFSDYGAMVEETAVRTHIVEYRHSAGPKKGDLTAAALVDVLGDGLSLVYSFFDPEESKRSLGIYSILDHIQQARAAGFTHLYLGYWIPGSEKMDYKAHFRPLELLLGGEWRPYTPVEF</sequence>
<dbReference type="Pfam" id="PF04376">
    <property type="entry name" value="ATE_N"/>
    <property type="match status" value="1"/>
</dbReference>
<dbReference type="KEGG" id="tsv:DSM104635_01894"/>
<name>A0A6I6MQU3_9CAUL</name>
<evidence type="ECO:0000256" key="2">
    <source>
        <dbReference type="ARBA" id="ARBA00022679"/>
    </source>
</evidence>
<keyword evidence="2 4" id="KW-0808">Transferase</keyword>
<dbReference type="PIRSF" id="PIRSF037208">
    <property type="entry name" value="ATE_pro_prd"/>
    <property type="match status" value="1"/>
</dbReference>
<proteinExistence type="inferred from homology"/>
<comment type="subcellular location">
    <subcellularLocation>
        <location evidence="4">Cytoplasm</location>
    </subcellularLocation>
</comment>
<dbReference type="NCBIfam" id="NF002342">
    <property type="entry name" value="PRK01305.1-3"/>
    <property type="match status" value="1"/>
</dbReference>
<dbReference type="Proteomes" id="UP000431269">
    <property type="component" value="Chromosome"/>
</dbReference>
<dbReference type="Pfam" id="PF04377">
    <property type="entry name" value="ATE_C"/>
    <property type="match status" value="1"/>
</dbReference>
<comment type="function">
    <text evidence="4">Functions in the N-end rule pathway of protein degradation where it conjugates Leu from its aminoacyl-tRNA to the N-termini of proteins containing an N-terminal aspartate or glutamate.</text>
</comment>
<dbReference type="NCBIfam" id="NF002341">
    <property type="entry name" value="PRK01305.1-1"/>
    <property type="match status" value="1"/>
</dbReference>
<dbReference type="EC" id="2.3.2.29" evidence="4"/>
<organism evidence="7 8">
    <name type="scientific">Terricaulis silvestris</name>
    <dbReference type="NCBI Taxonomy" id="2686094"/>
    <lineage>
        <taxon>Bacteria</taxon>
        <taxon>Pseudomonadati</taxon>
        <taxon>Pseudomonadota</taxon>
        <taxon>Alphaproteobacteria</taxon>
        <taxon>Caulobacterales</taxon>
        <taxon>Caulobacteraceae</taxon>
        <taxon>Terricaulis</taxon>
    </lineage>
</organism>
<reference evidence="8" key="1">
    <citation type="submission" date="2019-12" db="EMBL/GenBank/DDBJ databases">
        <title>Complete genome of Terracaulis silvestris 0127_4.</title>
        <authorList>
            <person name="Vieira S."/>
            <person name="Riedel T."/>
            <person name="Sproer C."/>
            <person name="Pascual J."/>
            <person name="Boedeker C."/>
            <person name="Overmann J."/>
        </authorList>
    </citation>
    <scope>NUCLEOTIDE SEQUENCE [LARGE SCALE GENOMIC DNA]</scope>
    <source>
        <strain evidence="8">0127_4</strain>
    </source>
</reference>
<evidence type="ECO:0000259" key="6">
    <source>
        <dbReference type="Pfam" id="PF04377"/>
    </source>
</evidence>
<dbReference type="AlphaFoldDB" id="A0A6I6MQU3"/>
<keyword evidence="8" id="KW-1185">Reference proteome</keyword>
<dbReference type="GO" id="GO:0071596">
    <property type="term" value="P:ubiquitin-dependent protein catabolic process via the N-end rule pathway"/>
    <property type="evidence" value="ECO:0007669"/>
    <property type="project" value="InterPro"/>
</dbReference>
<dbReference type="InterPro" id="IPR016181">
    <property type="entry name" value="Acyl_CoA_acyltransferase"/>
</dbReference>
<comment type="catalytic activity">
    <reaction evidence="4">
        <text>N-terminal L-aspartyl-[protein] + L-leucyl-tRNA(Leu) = N-terminal L-leucyl-L-aspartyl-[protein] + tRNA(Leu) + H(+)</text>
        <dbReference type="Rhea" id="RHEA:50420"/>
        <dbReference type="Rhea" id="RHEA-COMP:9613"/>
        <dbReference type="Rhea" id="RHEA-COMP:9622"/>
        <dbReference type="Rhea" id="RHEA-COMP:12669"/>
        <dbReference type="Rhea" id="RHEA-COMP:12674"/>
        <dbReference type="ChEBI" id="CHEBI:15378"/>
        <dbReference type="ChEBI" id="CHEBI:64720"/>
        <dbReference type="ChEBI" id="CHEBI:78442"/>
        <dbReference type="ChEBI" id="CHEBI:78494"/>
        <dbReference type="ChEBI" id="CHEBI:133042"/>
        <dbReference type="EC" id="2.3.2.29"/>
    </reaction>
</comment>
<dbReference type="GO" id="GO:0004057">
    <property type="term" value="F:arginyl-tRNA--protein transferase activity"/>
    <property type="evidence" value="ECO:0007669"/>
    <property type="project" value="InterPro"/>
</dbReference>
<dbReference type="InterPro" id="IPR007471">
    <property type="entry name" value="N-end_Aminoacyl_Trfase_N"/>
</dbReference>
<protein>
    <recommendedName>
        <fullName evidence="4">Aspartate/glutamate leucyltransferase</fullName>
        <ecNumber evidence="4">2.3.2.29</ecNumber>
    </recommendedName>
</protein>
<dbReference type="HAMAP" id="MF_00689">
    <property type="entry name" value="Bpt"/>
    <property type="match status" value="1"/>
</dbReference>
<dbReference type="InterPro" id="IPR017138">
    <property type="entry name" value="Asp_Glu_LeuTrfase"/>
</dbReference>